<protein>
    <submittedName>
        <fullName evidence="1">Uncharacterized protein</fullName>
    </submittedName>
</protein>
<gene>
    <name evidence="1" type="ORF">PCON_07833</name>
</gene>
<evidence type="ECO:0000313" key="2">
    <source>
        <dbReference type="Proteomes" id="UP000018144"/>
    </source>
</evidence>
<evidence type="ECO:0000313" key="1">
    <source>
        <dbReference type="EMBL" id="CCX08240.1"/>
    </source>
</evidence>
<accession>U4L6M1</accession>
<reference evidence="1 2" key="1">
    <citation type="journal article" date="2013" name="PLoS Genet.">
        <title>The genome and development-dependent transcriptomes of Pyronema confluens: a window into fungal evolution.</title>
        <authorList>
            <person name="Traeger S."/>
            <person name="Altegoer F."/>
            <person name="Freitag M."/>
            <person name="Gabaldon T."/>
            <person name="Kempken F."/>
            <person name="Kumar A."/>
            <person name="Marcet-Houben M."/>
            <person name="Poggeler S."/>
            <person name="Stajich J.E."/>
            <person name="Nowrousian M."/>
        </authorList>
    </citation>
    <scope>NUCLEOTIDE SEQUENCE [LARGE SCALE GENOMIC DNA]</scope>
    <source>
        <strain evidence="2">CBS 100304</strain>
        <tissue evidence="1">Vegetative mycelium</tissue>
    </source>
</reference>
<sequence>MANFYPNANSTENCLYMYYPNGLIIPVVDASGALRPASLAPGVPTIAEMHTAAQKQQSAHEKAVAATNAYMAAYRAQRDAARAAAANSATAAKKQAEEKAAAEAAAEKKKKAEMEYLQKYMEQYRVANPVVAAAAPAPAAAQAPVFQYAIPQFAAPPKPANQTQLFWMPGAQAPMVIPPVPAAPAPKAAEPNPAAGGYYTWQKDKWVYKA</sequence>
<proteinExistence type="predicted"/>
<dbReference type="EMBL" id="HF935402">
    <property type="protein sequence ID" value="CCX08240.1"/>
    <property type="molecule type" value="Genomic_DNA"/>
</dbReference>
<name>U4L6M1_PYROM</name>
<dbReference type="OrthoDB" id="10513373at2759"/>
<dbReference type="AlphaFoldDB" id="U4L6M1"/>
<organism evidence="1 2">
    <name type="scientific">Pyronema omphalodes (strain CBS 100304)</name>
    <name type="common">Pyronema confluens</name>
    <dbReference type="NCBI Taxonomy" id="1076935"/>
    <lineage>
        <taxon>Eukaryota</taxon>
        <taxon>Fungi</taxon>
        <taxon>Dikarya</taxon>
        <taxon>Ascomycota</taxon>
        <taxon>Pezizomycotina</taxon>
        <taxon>Pezizomycetes</taxon>
        <taxon>Pezizales</taxon>
        <taxon>Pyronemataceae</taxon>
        <taxon>Pyronema</taxon>
    </lineage>
</organism>
<keyword evidence="2" id="KW-1185">Reference proteome</keyword>
<dbReference type="Proteomes" id="UP000018144">
    <property type="component" value="Unassembled WGS sequence"/>
</dbReference>